<keyword evidence="10" id="KW-1185">Reference proteome</keyword>
<evidence type="ECO:0008006" key="11">
    <source>
        <dbReference type="Google" id="ProtNLM"/>
    </source>
</evidence>
<keyword evidence="3" id="KW-0808">Transferase</keyword>
<comment type="caution">
    <text evidence="9">The sequence shown here is derived from an EMBL/GenBank/DDBJ whole genome shotgun (WGS) entry which is preliminary data.</text>
</comment>
<feature type="transmembrane region" description="Helical" evidence="8">
    <location>
        <begin position="293"/>
        <end position="321"/>
    </location>
</feature>
<feature type="transmembrane region" description="Helical" evidence="8">
    <location>
        <begin position="54"/>
        <end position="74"/>
    </location>
</feature>
<evidence type="ECO:0000256" key="1">
    <source>
        <dbReference type="ARBA" id="ARBA00004651"/>
    </source>
</evidence>
<evidence type="ECO:0000256" key="6">
    <source>
        <dbReference type="ARBA" id="ARBA00023136"/>
    </source>
</evidence>
<comment type="subcellular location">
    <subcellularLocation>
        <location evidence="1">Cell membrane</location>
        <topology evidence="1">Multi-pass membrane protein</topology>
    </subcellularLocation>
</comment>
<dbReference type="CDD" id="cd06853">
    <property type="entry name" value="GT_WecA_like"/>
    <property type="match status" value="1"/>
</dbReference>
<feature type="transmembrane region" description="Helical" evidence="8">
    <location>
        <begin position="134"/>
        <end position="158"/>
    </location>
</feature>
<dbReference type="AlphaFoldDB" id="A0A091B7E4"/>
<evidence type="ECO:0000256" key="4">
    <source>
        <dbReference type="ARBA" id="ARBA00022692"/>
    </source>
</evidence>
<dbReference type="Pfam" id="PF00953">
    <property type="entry name" value="Glycos_transf_4"/>
    <property type="match status" value="1"/>
</dbReference>
<keyword evidence="2" id="KW-1003">Cell membrane</keyword>
<organism evidence="9 10">
    <name type="scientific">Arenimonas malthae CC-JY-1</name>
    <dbReference type="NCBI Taxonomy" id="1384054"/>
    <lineage>
        <taxon>Bacteria</taxon>
        <taxon>Pseudomonadati</taxon>
        <taxon>Pseudomonadota</taxon>
        <taxon>Gammaproteobacteria</taxon>
        <taxon>Lysobacterales</taxon>
        <taxon>Lysobacteraceae</taxon>
        <taxon>Arenimonas</taxon>
    </lineage>
</organism>
<dbReference type="Proteomes" id="UP000029392">
    <property type="component" value="Unassembled WGS sequence"/>
</dbReference>
<evidence type="ECO:0000313" key="10">
    <source>
        <dbReference type="Proteomes" id="UP000029392"/>
    </source>
</evidence>
<evidence type="ECO:0000256" key="3">
    <source>
        <dbReference type="ARBA" id="ARBA00022679"/>
    </source>
</evidence>
<feature type="transmembrane region" description="Helical" evidence="8">
    <location>
        <begin position="15"/>
        <end position="33"/>
    </location>
</feature>
<dbReference type="STRING" id="1384054.N790_08130"/>
<feature type="transmembrane region" description="Helical" evidence="8">
    <location>
        <begin position="170"/>
        <end position="188"/>
    </location>
</feature>
<keyword evidence="6 8" id="KW-0472">Membrane</keyword>
<dbReference type="GO" id="GO:0016780">
    <property type="term" value="F:phosphotransferase activity, for other substituted phosphate groups"/>
    <property type="evidence" value="ECO:0007669"/>
    <property type="project" value="InterPro"/>
</dbReference>
<dbReference type="EMBL" id="AVCH01000164">
    <property type="protein sequence ID" value="KFN46774.1"/>
    <property type="molecule type" value="Genomic_DNA"/>
</dbReference>
<dbReference type="eggNOG" id="COG0472">
    <property type="taxonomic scope" value="Bacteria"/>
</dbReference>
<feature type="transmembrane region" description="Helical" evidence="8">
    <location>
        <begin position="223"/>
        <end position="242"/>
    </location>
</feature>
<feature type="transmembrane region" description="Helical" evidence="8">
    <location>
        <begin position="327"/>
        <end position="346"/>
    </location>
</feature>
<dbReference type="PANTHER" id="PTHR22926">
    <property type="entry name" value="PHOSPHO-N-ACETYLMURAMOYL-PENTAPEPTIDE-TRANSFERASE"/>
    <property type="match status" value="1"/>
</dbReference>
<dbReference type="GO" id="GO:0071555">
    <property type="term" value="P:cell wall organization"/>
    <property type="evidence" value="ECO:0007669"/>
    <property type="project" value="TreeGrafter"/>
</dbReference>
<proteinExistence type="predicted"/>
<dbReference type="InterPro" id="IPR000715">
    <property type="entry name" value="Glycosyl_transferase_4"/>
</dbReference>
<dbReference type="PATRIC" id="fig|1384054.3.peg.1687"/>
<keyword evidence="7" id="KW-0460">Magnesium</keyword>
<comment type="cofactor">
    <cofactor evidence="7">
        <name>Mg(2+)</name>
        <dbReference type="ChEBI" id="CHEBI:18420"/>
    </cofactor>
</comment>
<feature type="transmembrane region" description="Helical" evidence="8">
    <location>
        <begin position="194"/>
        <end position="211"/>
    </location>
</feature>
<sequence length="381" mass="41213">MDLFELFNQLTPASWLRAALAFAIVALAIPLGLPLARRWDWVDRPGGRKQHDGAVPVIGGIAILLAAIFTFLVFEPQLNLRVFTFFAGAILLVAVGQADDLHDLRARWRIGAQAVAALGMVFLAGWQASNLHDVFGFAALNIGLLAVPFTVFIVVGVINALNMADGVDGLAGSLALVSMLLFTAFALYAGDAVLAERLLGLSAAVLGFLLWNHRFPWQPRAKVFLGNGGSMLLGFIIAWSSVRLTQNPTHPVSPVLGPWTLALPLIDCVVLMVRRWRHGVSPFRADRNHMHHLLLDAGYTPSMVVLVMAGGSLLLGLGAALAVKLGVYRPLLVGVFLVLLMAWYVFSRKRDLAVARLRWLRGGRPSSPEALQAAGEATETR</sequence>
<feature type="transmembrane region" description="Helical" evidence="8">
    <location>
        <begin position="110"/>
        <end position="128"/>
    </location>
</feature>
<evidence type="ECO:0000256" key="2">
    <source>
        <dbReference type="ARBA" id="ARBA00022475"/>
    </source>
</evidence>
<reference evidence="9 10" key="1">
    <citation type="submission" date="2013-09" db="EMBL/GenBank/DDBJ databases">
        <title>Genome sequencing of Arenimonas malthae.</title>
        <authorList>
            <person name="Chen F."/>
            <person name="Wang G."/>
        </authorList>
    </citation>
    <scope>NUCLEOTIDE SEQUENCE [LARGE SCALE GENOMIC DNA]</scope>
    <source>
        <strain evidence="9 10">CC-JY-1</strain>
    </source>
</reference>
<evidence type="ECO:0000256" key="7">
    <source>
        <dbReference type="PIRSR" id="PIRSR600715-1"/>
    </source>
</evidence>
<feature type="transmembrane region" description="Helical" evidence="8">
    <location>
        <begin position="254"/>
        <end position="273"/>
    </location>
</feature>
<dbReference type="PANTHER" id="PTHR22926:SF3">
    <property type="entry name" value="UNDECAPRENYL-PHOSPHATE ALPHA-N-ACETYLGLUCOSAMINYL 1-PHOSPHATE TRANSFERASE"/>
    <property type="match status" value="1"/>
</dbReference>
<keyword evidence="5 8" id="KW-1133">Transmembrane helix</keyword>
<name>A0A091B7E4_9GAMM</name>
<feature type="binding site" evidence="7">
    <location>
        <position position="162"/>
    </location>
    <ligand>
        <name>Mg(2+)</name>
        <dbReference type="ChEBI" id="CHEBI:18420"/>
    </ligand>
</feature>
<evidence type="ECO:0000256" key="5">
    <source>
        <dbReference type="ARBA" id="ARBA00022989"/>
    </source>
</evidence>
<evidence type="ECO:0000313" key="9">
    <source>
        <dbReference type="EMBL" id="KFN46774.1"/>
    </source>
</evidence>
<dbReference type="GO" id="GO:0046872">
    <property type="term" value="F:metal ion binding"/>
    <property type="evidence" value="ECO:0007669"/>
    <property type="project" value="UniProtKB-KW"/>
</dbReference>
<protein>
    <recommendedName>
        <fullName evidence="11">Undecaprenyl/decaprenyl-phosphate alpha-N-acetylglucosaminyl 1-phosphate transferase</fullName>
    </recommendedName>
</protein>
<feature type="transmembrane region" description="Helical" evidence="8">
    <location>
        <begin position="80"/>
        <end position="98"/>
    </location>
</feature>
<dbReference type="RefSeq" id="WP_052385834.1">
    <property type="nucleotide sequence ID" value="NZ_AVCH01000164.1"/>
</dbReference>
<accession>A0A091B7E4</accession>
<dbReference type="InterPro" id="IPR018480">
    <property type="entry name" value="PNAcMuramoyl-5peptid_Trfase_CS"/>
</dbReference>
<dbReference type="GO" id="GO:0044038">
    <property type="term" value="P:cell wall macromolecule biosynthetic process"/>
    <property type="evidence" value="ECO:0007669"/>
    <property type="project" value="TreeGrafter"/>
</dbReference>
<dbReference type="PROSITE" id="PS01348">
    <property type="entry name" value="MRAY_2"/>
    <property type="match status" value="1"/>
</dbReference>
<dbReference type="GO" id="GO:0005886">
    <property type="term" value="C:plasma membrane"/>
    <property type="evidence" value="ECO:0007669"/>
    <property type="project" value="UniProtKB-SubCell"/>
</dbReference>
<evidence type="ECO:0000256" key="8">
    <source>
        <dbReference type="SAM" id="Phobius"/>
    </source>
</evidence>
<dbReference type="GO" id="GO:0009103">
    <property type="term" value="P:lipopolysaccharide biosynthetic process"/>
    <property type="evidence" value="ECO:0007669"/>
    <property type="project" value="TreeGrafter"/>
</dbReference>
<keyword evidence="4 8" id="KW-0812">Transmembrane</keyword>
<keyword evidence="7" id="KW-0479">Metal-binding</keyword>
<gene>
    <name evidence="9" type="ORF">N790_08130</name>
</gene>